<evidence type="ECO:0000313" key="3">
    <source>
        <dbReference type="Proteomes" id="UP000320811"/>
    </source>
</evidence>
<dbReference type="OrthoDB" id="652545at2"/>
<dbReference type="Proteomes" id="UP000320811">
    <property type="component" value="Unassembled WGS sequence"/>
</dbReference>
<evidence type="ECO:0000256" key="1">
    <source>
        <dbReference type="SAM" id="SignalP"/>
    </source>
</evidence>
<reference evidence="2 3" key="1">
    <citation type="submission" date="2019-06" db="EMBL/GenBank/DDBJ databases">
        <title>Sorghum-associated microbial communities from plants grown in Nebraska, USA.</title>
        <authorList>
            <person name="Schachtman D."/>
        </authorList>
    </citation>
    <scope>NUCLEOTIDE SEQUENCE [LARGE SCALE GENOMIC DNA]</scope>
    <source>
        <strain evidence="2 3">1209</strain>
    </source>
</reference>
<accession>A0A561PNN0</accession>
<feature type="signal peptide" evidence="1">
    <location>
        <begin position="1"/>
        <end position="23"/>
    </location>
</feature>
<evidence type="ECO:0008006" key="4">
    <source>
        <dbReference type="Google" id="ProtNLM"/>
    </source>
</evidence>
<dbReference type="RefSeq" id="WP_145670905.1">
    <property type="nucleotide sequence ID" value="NZ_VIWO01000005.1"/>
</dbReference>
<organism evidence="2 3">
    <name type="scientific">Chitinophaga polysaccharea</name>
    <dbReference type="NCBI Taxonomy" id="1293035"/>
    <lineage>
        <taxon>Bacteria</taxon>
        <taxon>Pseudomonadati</taxon>
        <taxon>Bacteroidota</taxon>
        <taxon>Chitinophagia</taxon>
        <taxon>Chitinophagales</taxon>
        <taxon>Chitinophagaceae</taxon>
        <taxon>Chitinophaga</taxon>
    </lineage>
</organism>
<comment type="caution">
    <text evidence="2">The sequence shown here is derived from an EMBL/GenBank/DDBJ whole genome shotgun (WGS) entry which is preliminary data.</text>
</comment>
<dbReference type="EMBL" id="VIWO01000005">
    <property type="protein sequence ID" value="TWF39717.1"/>
    <property type="molecule type" value="Genomic_DNA"/>
</dbReference>
<gene>
    <name evidence="2" type="ORF">FHW36_105156</name>
</gene>
<dbReference type="AlphaFoldDB" id="A0A561PNN0"/>
<keyword evidence="3" id="KW-1185">Reference proteome</keyword>
<protein>
    <recommendedName>
        <fullName evidence="4">Endosialidase-like protein</fullName>
    </recommendedName>
</protein>
<evidence type="ECO:0000313" key="2">
    <source>
        <dbReference type="EMBL" id="TWF39717.1"/>
    </source>
</evidence>
<sequence length="386" mass="42306">MRFFIKPLLFAVVLLFNLSSLHAITAARIGDWVLVGATNEPSSPWGLQYFKLLQVNGDGHRYAGIYEVSIQGDANYFDRQGTYQIRVDKYEGTTGRFDGLEVRCISGNPSAATFYIFNNALWLRSNYQWGNVYYRPVADYGALPLNAAPFGQTVTAPAGFIASTGTSGIKCDFDNNQFYLLPSTDVKGNMTVPGSVGIGTSPNYPLHLVSRGNTNKAAAYLWGENYGLAIGTLSNSASQYALAVLGNANTDGSAAAGGANPLLYVRNDGNVGIGTSIPQAKLAVNGDLFAKRIKVTQTGWPDFVFHDTYQLPSLQEVEHFVKTNKHLPVIPSEREISANGLDIGEMEKLLLQKVEEQMLYIIELNKKLEASLERTHKLEQQMADKK</sequence>
<name>A0A561PNN0_9BACT</name>
<feature type="chain" id="PRO_5021754416" description="Endosialidase-like protein" evidence="1">
    <location>
        <begin position="24"/>
        <end position="386"/>
    </location>
</feature>
<proteinExistence type="predicted"/>
<keyword evidence="1" id="KW-0732">Signal</keyword>